<dbReference type="AlphaFoldDB" id="A0ABD3JIR0"/>
<dbReference type="InterPro" id="IPR036397">
    <property type="entry name" value="RNaseH_sf"/>
</dbReference>
<dbReference type="Proteomes" id="UP001634007">
    <property type="component" value="Unassembled WGS sequence"/>
</dbReference>
<reference evidence="2 3" key="1">
    <citation type="submission" date="2024-11" db="EMBL/GenBank/DDBJ databases">
        <title>Chromosome-level genome assembly of Eucalyptus globulus Labill. provides insights into its genome evolution.</title>
        <authorList>
            <person name="Li X."/>
        </authorList>
    </citation>
    <scope>NUCLEOTIDE SEQUENCE [LARGE SCALE GENOMIC DNA]</scope>
    <source>
        <strain evidence="2">CL2024</strain>
        <tissue evidence="2">Fresh tender leaves</tissue>
    </source>
</reference>
<dbReference type="CDD" id="cd06222">
    <property type="entry name" value="RNase_H_like"/>
    <property type="match status" value="1"/>
</dbReference>
<gene>
    <name evidence="2" type="ORF">ACJRO7_032068</name>
</gene>
<keyword evidence="3" id="KW-1185">Reference proteome</keyword>
<evidence type="ECO:0000313" key="2">
    <source>
        <dbReference type="EMBL" id="KAL3727273.1"/>
    </source>
</evidence>
<organism evidence="2 3">
    <name type="scientific">Eucalyptus globulus</name>
    <name type="common">Tasmanian blue gum</name>
    <dbReference type="NCBI Taxonomy" id="34317"/>
    <lineage>
        <taxon>Eukaryota</taxon>
        <taxon>Viridiplantae</taxon>
        <taxon>Streptophyta</taxon>
        <taxon>Embryophyta</taxon>
        <taxon>Tracheophyta</taxon>
        <taxon>Spermatophyta</taxon>
        <taxon>Magnoliopsida</taxon>
        <taxon>eudicotyledons</taxon>
        <taxon>Gunneridae</taxon>
        <taxon>Pentapetalae</taxon>
        <taxon>rosids</taxon>
        <taxon>malvids</taxon>
        <taxon>Myrtales</taxon>
        <taxon>Myrtaceae</taxon>
        <taxon>Myrtoideae</taxon>
        <taxon>Eucalypteae</taxon>
        <taxon>Eucalyptus</taxon>
    </lineage>
</organism>
<dbReference type="InterPro" id="IPR002156">
    <property type="entry name" value="RNaseH_domain"/>
</dbReference>
<comment type="caution">
    <text evidence="2">The sequence shown here is derived from an EMBL/GenBank/DDBJ whole genome shotgun (WGS) entry which is preliminary data.</text>
</comment>
<dbReference type="InterPro" id="IPR053151">
    <property type="entry name" value="RNase_H-like"/>
</dbReference>
<dbReference type="Gene3D" id="3.30.420.10">
    <property type="entry name" value="Ribonuclease H-like superfamily/Ribonuclease H"/>
    <property type="match status" value="1"/>
</dbReference>
<proteinExistence type="predicted"/>
<dbReference type="EMBL" id="JBJKBG010000008">
    <property type="protein sequence ID" value="KAL3727273.1"/>
    <property type="molecule type" value="Genomic_DNA"/>
</dbReference>
<name>A0ABD3JIR0_EUCGL</name>
<dbReference type="PANTHER" id="PTHR47723:SF19">
    <property type="entry name" value="POLYNUCLEOTIDYL TRANSFERASE, RIBONUCLEASE H-LIKE SUPERFAMILY PROTEIN"/>
    <property type="match status" value="1"/>
</dbReference>
<dbReference type="InterPro" id="IPR012337">
    <property type="entry name" value="RNaseH-like_sf"/>
</dbReference>
<accession>A0ABD3JIR0</accession>
<dbReference type="Pfam" id="PF13456">
    <property type="entry name" value="RVT_3"/>
    <property type="match status" value="1"/>
</dbReference>
<dbReference type="SUPFAM" id="SSF53098">
    <property type="entry name" value="Ribonuclease H-like"/>
    <property type="match status" value="1"/>
</dbReference>
<feature type="domain" description="RNase H type-1" evidence="1">
    <location>
        <begin position="78"/>
        <end position="211"/>
    </location>
</feature>
<evidence type="ECO:0000313" key="3">
    <source>
        <dbReference type="Proteomes" id="UP001634007"/>
    </source>
</evidence>
<protein>
    <recommendedName>
        <fullName evidence="1">RNase H type-1 domain-containing protein</fullName>
    </recommendedName>
</protein>
<dbReference type="PANTHER" id="PTHR47723">
    <property type="entry name" value="OS05G0353850 PROTEIN"/>
    <property type="match status" value="1"/>
</dbReference>
<sequence>MDSLEKEFIAVVLWFVWRARNNAIFRAKTPNPNTIVDLAQAHLQNFSRWKNKNMAKKIRDPNLQRRWRPSERGSLKLNVDGSWVEGEHVGSVAGILWDQDGQVLDVFARDVRASSPAQVETLAILHGLELLQFRKELHVGKAATGQVQIGKVECEIDSLIAMQSIMGWAESPWNVKPIIEQCKGILSISKSMTMVHCSREANKAADWLVKAHRTKSLPENWKSYPPSVLSEILCSECYLSSSCKSSMF</sequence>
<evidence type="ECO:0000259" key="1">
    <source>
        <dbReference type="Pfam" id="PF13456"/>
    </source>
</evidence>
<dbReference type="InterPro" id="IPR044730">
    <property type="entry name" value="RNase_H-like_dom_plant"/>
</dbReference>